<evidence type="ECO:0000259" key="1">
    <source>
        <dbReference type="Pfam" id="PF00534"/>
    </source>
</evidence>
<dbReference type="PANTHER" id="PTHR12526">
    <property type="entry name" value="GLYCOSYLTRANSFERASE"/>
    <property type="match status" value="1"/>
</dbReference>
<organism evidence="2">
    <name type="scientific">marine sediment metagenome</name>
    <dbReference type="NCBI Taxonomy" id="412755"/>
    <lineage>
        <taxon>unclassified sequences</taxon>
        <taxon>metagenomes</taxon>
        <taxon>ecological metagenomes</taxon>
    </lineage>
</organism>
<dbReference type="CDD" id="cd03801">
    <property type="entry name" value="GT4_PimA-like"/>
    <property type="match status" value="1"/>
</dbReference>
<sequence length="576" mass="62956">LGLSGQIRFQPFVDFQADPGYFARFDCFIHPSTYTEDASRKSETFGVAVLEAIAAGLPVISSDAGGLPEVVGENTPHSRVVPHGDSAALCQALVEFYRGGAAFSNNEAYARKRLALFSAERQIRTLSQLMHKITGTRVRTALFSSATSQGAGYAAYRLHRGLQRSATVSSDIFTTTLLHAKEPGVHRIPHPSGDGNRWRTLQLPAKPGHTIFTLSQPTLRSEDLLAMVADHDVINLHWHARFLSIENIATLTRQDRPVVMTIRDMYPLTGGCHFFHGCDGWQSDCAGCPQITSAYTDYPARVLAAKKAHYDLSNLTIVTISNHTRGIIQKSPLLRDCRLETIPNSIETDVFRPYDKAAVRAELGLPADRPIIGYVPSYSSEVKGYREIMEAFEGLPDLAPGLDPFVMLVGGETPASKEIRFDKKTLGYIDDNHKLARAYCAADVVVVPSLEETFSNTAAEAISCGVPVVGFKTGAIPDLAVDGHTGYTFQVGDSQGLARGIAQVLTGPDLSPNCRPHAEGMLTFMTQARRYEDLLHELAATNLRRGAISTPRIFNMFEEPSLDLVNIAIEQRVKSG</sequence>
<dbReference type="InterPro" id="IPR001296">
    <property type="entry name" value="Glyco_trans_1"/>
</dbReference>
<proteinExistence type="predicted"/>
<feature type="domain" description="Glycosyl transferase family 1" evidence="1">
    <location>
        <begin position="356"/>
        <end position="518"/>
    </location>
</feature>
<dbReference type="Pfam" id="PF13692">
    <property type="entry name" value="Glyco_trans_1_4"/>
    <property type="match status" value="1"/>
</dbReference>
<dbReference type="AlphaFoldDB" id="A0A0F9KS25"/>
<dbReference type="PANTHER" id="PTHR12526:SF635">
    <property type="entry name" value="GLYCOSYL TRANSFERASE GROUP 1"/>
    <property type="match status" value="1"/>
</dbReference>
<dbReference type="EMBL" id="LAZR01014279">
    <property type="protein sequence ID" value="KKM18165.1"/>
    <property type="molecule type" value="Genomic_DNA"/>
</dbReference>
<protein>
    <recommendedName>
        <fullName evidence="1">Glycosyl transferase family 1 domain-containing protein</fullName>
    </recommendedName>
</protein>
<comment type="caution">
    <text evidence="2">The sequence shown here is derived from an EMBL/GenBank/DDBJ whole genome shotgun (WGS) entry which is preliminary data.</text>
</comment>
<gene>
    <name evidence="2" type="ORF">LCGC14_1668430</name>
</gene>
<feature type="non-terminal residue" evidence="2">
    <location>
        <position position="1"/>
    </location>
</feature>
<evidence type="ECO:0000313" key="2">
    <source>
        <dbReference type="EMBL" id="KKM18165.1"/>
    </source>
</evidence>
<dbReference type="Pfam" id="PF00534">
    <property type="entry name" value="Glycos_transf_1"/>
    <property type="match status" value="1"/>
</dbReference>
<dbReference type="SUPFAM" id="SSF53756">
    <property type="entry name" value="UDP-Glycosyltransferase/glycogen phosphorylase"/>
    <property type="match status" value="2"/>
</dbReference>
<name>A0A0F9KS25_9ZZZZ</name>
<reference evidence="2" key="1">
    <citation type="journal article" date="2015" name="Nature">
        <title>Complex archaea that bridge the gap between prokaryotes and eukaryotes.</title>
        <authorList>
            <person name="Spang A."/>
            <person name="Saw J.H."/>
            <person name="Jorgensen S.L."/>
            <person name="Zaremba-Niedzwiedzka K."/>
            <person name="Martijn J."/>
            <person name="Lind A.E."/>
            <person name="van Eijk R."/>
            <person name="Schleper C."/>
            <person name="Guy L."/>
            <person name="Ettema T.J."/>
        </authorList>
    </citation>
    <scope>NUCLEOTIDE SEQUENCE</scope>
</reference>
<accession>A0A0F9KS25</accession>
<dbReference type="Gene3D" id="3.40.50.2000">
    <property type="entry name" value="Glycogen Phosphorylase B"/>
    <property type="match status" value="3"/>
</dbReference>
<dbReference type="GO" id="GO:0016757">
    <property type="term" value="F:glycosyltransferase activity"/>
    <property type="evidence" value="ECO:0007669"/>
    <property type="project" value="InterPro"/>
</dbReference>